<name>A0AAD5R9U7_PARTN</name>
<comment type="caution">
    <text evidence="2">The sequence shown here is derived from an EMBL/GenBank/DDBJ whole genome shotgun (WGS) entry which is preliminary data.</text>
</comment>
<protein>
    <submittedName>
        <fullName evidence="2">Uncharacterized protein</fullName>
    </submittedName>
</protein>
<gene>
    <name evidence="2" type="ORF">KIN20_034136</name>
</gene>
<feature type="compositionally biased region" description="Basic residues" evidence="1">
    <location>
        <begin position="180"/>
        <end position="196"/>
    </location>
</feature>
<proteinExistence type="predicted"/>
<feature type="region of interest" description="Disordered" evidence="1">
    <location>
        <begin position="156"/>
        <end position="196"/>
    </location>
</feature>
<evidence type="ECO:0000313" key="2">
    <source>
        <dbReference type="EMBL" id="KAJ1372075.1"/>
    </source>
</evidence>
<evidence type="ECO:0000313" key="3">
    <source>
        <dbReference type="Proteomes" id="UP001196413"/>
    </source>
</evidence>
<reference evidence="2" key="1">
    <citation type="submission" date="2021-06" db="EMBL/GenBank/DDBJ databases">
        <title>Parelaphostrongylus tenuis whole genome reference sequence.</title>
        <authorList>
            <person name="Garwood T.J."/>
            <person name="Larsen P.A."/>
            <person name="Fountain-Jones N.M."/>
            <person name="Garbe J.R."/>
            <person name="Macchietto M.G."/>
            <person name="Kania S.A."/>
            <person name="Gerhold R.W."/>
            <person name="Richards J.E."/>
            <person name="Wolf T.M."/>
        </authorList>
    </citation>
    <scope>NUCLEOTIDE SEQUENCE</scope>
    <source>
        <strain evidence="2">MNPRO001-30</strain>
        <tissue evidence="2">Meninges</tissue>
    </source>
</reference>
<dbReference type="AlphaFoldDB" id="A0AAD5R9U7"/>
<feature type="compositionally biased region" description="Low complexity" evidence="1">
    <location>
        <begin position="156"/>
        <end position="171"/>
    </location>
</feature>
<dbReference type="EMBL" id="JAHQIW010007087">
    <property type="protein sequence ID" value="KAJ1372075.1"/>
    <property type="molecule type" value="Genomic_DNA"/>
</dbReference>
<accession>A0AAD5R9U7</accession>
<evidence type="ECO:0000256" key="1">
    <source>
        <dbReference type="SAM" id="MobiDB-lite"/>
    </source>
</evidence>
<dbReference type="Proteomes" id="UP001196413">
    <property type="component" value="Unassembled WGS sequence"/>
</dbReference>
<organism evidence="2 3">
    <name type="scientific">Parelaphostrongylus tenuis</name>
    <name type="common">Meningeal worm</name>
    <dbReference type="NCBI Taxonomy" id="148309"/>
    <lineage>
        <taxon>Eukaryota</taxon>
        <taxon>Metazoa</taxon>
        <taxon>Ecdysozoa</taxon>
        <taxon>Nematoda</taxon>
        <taxon>Chromadorea</taxon>
        <taxon>Rhabditida</taxon>
        <taxon>Rhabditina</taxon>
        <taxon>Rhabditomorpha</taxon>
        <taxon>Strongyloidea</taxon>
        <taxon>Metastrongylidae</taxon>
        <taxon>Parelaphostrongylus</taxon>
    </lineage>
</organism>
<keyword evidence="3" id="KW-1185">Reference proteome</keyword>
<sequence length="196" mass="21367">MLPPSCSTTRTSDIKECVKKAQRDAMVDLVISTIDLFLSQPCAEPQVLTIRVPDLNVTVAEVTSAEASKMVNNPHYDKLLEAGENKKRVHTACAAARQFLVEHIMAKNPFPPLSHKTHGVSAVQPKHGSVDLSYKDDKGIIQRRHAACVLRASGLLSSSSNSSSSVASGSSYIQVTSSKRSSHAKSKERKTRDHKY</sequence>